<dbReference type="Proteomes" id="UP000887565">
    <property type="component" value="Unplaced"/>
</dbReference>
<evidence type="ECO:0000256" key="1">
    <source>
        <dbReference type="SAM" id="MobiDB-lite"/>
    </source>
</evidence>
<organism evidence="2 3">
    <name type="scientific">Romanomermis culicivorax</name>
    <name type="common">Nematode worm</name>
    <dbReference type="NCBI Taxonomy" id="13658"/>
    <lineage>
        <taxon>Eukaryota</taxon>
        <taxon>Metazoa</taxon>
        <taxon>Ecdysozoa</taxon>
        <taxon>Nematoda</taxon>
        <taxon>Enoplea</taxon>
        <taxon>Dorylaimia</taxon>
        <taxon>Mermithida</taxon>
        <taxon>Mermithoidea</taxon>
        <taxon>Mermithidae</taxon>
        <taxon>Romanomermis</taxon>
    </lineage>
</organism>
<reference evidence="3" key="1">
    <citation type="submission" date="2022-11" db="UniProtKB">
        <authorList>
            <consortium name="WormBaseParasite"/>
        </authorList>
    </citation>
    <scope>IDENTIFICATION</scope>
</reference>
<feature type="compositionally biased region" description="Acidic residues" evidence="1">
    <location>
        <begin position="1"/>
        <end position="12"/>
    </location>
</feature>
<proteinExistence type="predicted"/>
<sequence>MESDDNQYDSDDDFKTTPGLPSQVENPKDDLPKIESNATSSQSEETPASGCSIPVMTNKQSRLEPRDLDNYS</sequence>
<dbReference type="WBParaSite" id="nRc.2.0.1.t26838-RA">
    <property type="protein sequence ID" value="nRc.2.0.1.t26838-RA"/>
    <property type="gene ID" value="nRc.2.0.1.g26838"/>
</dbReference>
<keyword evidence="2" id="KW-1185">Reference proteome</keyword>
<evidence type="ECO:0000313" key="2">
    <source>
        <dbReference type="Proteomes" id="UP000887565"/>
    </source>
</evidence>
<name>A0A915JL55_ROMCU</name>
<evidence type="ECO:0000313" key="3">
    <source>
        <dbReference type="WBParaSite" id="nRc.2.0.1.t26838-RA"/>
    </source>
</evidence>
<feature type="compositionally biased region" description="Polar residues" evidence="1">
    <location>
        <begin position="36"/>
        <end position="46"/>
    </location>
</feature>
<dbReference type="AlphaFoldDB" id="A0A915JL55"/>
<protein>
    <submittedName>
        <fullName evidence="3">Uncharacterized protein</fullName>
    </submittedName>
</protein>
<feature type="compositionally biased region" description="Basic and acidic residues" evidence="1">
    <location>
        <begin position="61"/>
        <end position="72"/>
    </location>
</feature>
<feature type="region of interest" description="Disordered" evidence="1">
    <location>
        <begin position="1"/>
        <end position="72"/>
    </location>
</feature>
<accession>A0A915JL55</accession>